<gene>
    <name evidence="1" type="ORF">ELI19_30940</name>
</gene>
<keyword evidence="1" id="KW-0614">Plasmid</keyword>
<dbReference type="AlphaFoldDB" id="A0ABD7PIE8"/>
<accession>A0ABD7PIE8</accession>
<evidence type="ECO:0000313" key="1">
    <source>
        <dbReference type="EMBL" id="TAW19616.1"/>
    </source>
</evidence>
<name>A0ABD7PIE8_RHILE</name>
<dbReference type="EMBL" id="SIPS01000003">
    <property type="protein sequence ID" value="TAW19616.1"/>
    <property type="molecule type" value="Genomic_DNA"/>
</dbReference>
<reference evidence="1 2" key="1">
    <citation type="submission" date="2019-02" db="EMBL/GenBank/DDBJ databases">
        <title>The genomic architecture of introgression among sibling species of bacteria.</title>
        <authorList>
            <person name="Cavassim M.I.A."/>
            <person name="Moeskjaer S."/>
            <person name="Moslemi C."/>
            <person name="Fields B."/>
            <person name="Bachmann A."/>
            <person name="Vilhjalmsson B."/>
            <person name="Schierup M.H."/>
            <person name="Young J.P.W."/>
            <person name="Andersen S.U."/>
        </authorList>
    </citation>
    <scope>NUCLEOTIDE SEQUENCE [LARGE SCALE GENOMIC DNA]</scope>
    <source>
        <strain evidence="1 2">SM151B</strain>
        <plasmid evidence="1">pSM151B_Rh02</plasmid>
    </source>
</reference>
<dbReference type="GeneID" id="303218134"/>
<sequence>MVHYSFEILMKSRRILSPAHVLLQYIRKSRPSQRPREKSPVGSRYFFCPSLILSRDDELFASYGLDKPAGLIKIRLRRLAESASTREAFYGYNIALRTVVVVAGTRRAAHSRRQTGFAW</sequence>
<protein>
    <submittedName>
        <fullName evidence="1">Uncharacterized protein</fullName>
    </submittedName>
</protein>
<proteinExistence type="predicted"/>
<evidence type="ECO:0000313" key="2">
    <source>
        <dbReference type="Proteomes" id="UP000292036"/>
    </source>
</evidence>
<geneLocation type="plasmid" evidence="1">
    <name>pSM151B_Rh02</name>
</geneLocation>
<dbReference type="RefSeq" id="WP_130708069.1">
    <property type="nucleotide sequence ID" value="NZ_SINY01000003.1"/>
</dbReference>
<organism evidence="1 2">
    <name type="scientific">Rhizobium leguminosarum</name>
    <dbReference type="NCBI Taxonomy" id="384"/>
    <lineage>
        <taxon>Bacteria</taxon>
        <taxon>Pseudomonadati</taxon>
        <taxon>Pseudomonadota</taxon>
        <taxon>Alphaproteobacteria</taxon>
        <taxon>Hyphomicrobiales</taxon>
        <taxon>Rhizobiaceae</taxon>
        <taxon>Rhizobium/Agrobacterium group</taxon>
        <taxon>Rhizobium</taxon>
    </lineage>
</organism>
<dbReference type="Proteomes" id="UP000292036">
    <property type="component" value="Unassembled WGS sequence"/>
</dbReference>
<comment type="caution">
    <text evidence="1">The sequence shown here is derived from an EMBL/GenBank/DDBJ whole genome shotgun (WGS) entry which is preliminary data.</text>
</comment>